<evidence type="ECO:0000313" key="2">
    <source>
        <dbReference type="Proteomes" id="UP000192472"/>
    </source>
</evidence>
<dbReference type="Proteomes" id="UP000192472">
    <property type="component" value="Unassembled WGS sequence"/>
</dbReference>
<dbReference type="STRING" id="692418.SAMN04488029_3168"/>
<proteinExistence type="predicted"/>
<name>A0A1W2GKU6_REIFA</name>
<accession>A0A1W2GKU6</accession>
<evidence type="ECO:0000313" key="1">
    <source>
        <dbReference type="EMBL" id="SMD36968.1"/>
    </source>
</evidence>
<organism evidence="1 2">
    <name type="scientific">Reichenbachiella faecimaris</name>
    <dbReference type="NCBI Taxonomy" id="692418"/>
    <lineage>
        <taxon>Bacteria</taxon>
        <taxon>Pseudomonadati</taxon>
        <taxon>Bacteroidota</taxon>
        <taxon>Cytophagia</taxon>
        <taxon>Cytophagales</taxon>
        <taxon>Reichenbachiellaceae</taxon>
        <taxon>Reichenbachiella</taxon>
    </lineage>
</organism>
<protein>
    <submittedName>
        <fullName evidence="1">Uncharacterized protein</fullName>
    </submittedName>
</protein>
<sequence>MRRIKKNDHSEMMLEAKSSAIKMIIKDWIMRLMFRSTPGMNVLATSLIS</sequence>
<dbReference type="EMBL" id="FWYF01000003">
    <property type="protein sequence ID" value="SMD36968.1"/>
    <property type="molecule type" value="Genomic_DNA"/>
</dbReference>
<dbReference type="AlphaFoldDB" id="A0A1W2GKU6"/>
<gene>
    <name evidence="1" type="ORF">SAMN04488029_3168</name>
</gene>
<keyword evidence="2" id="KW-1185">Reference proteome</keyword>
<reference evidence="1 2" key="1">
    <citation type="submission" date="2017-04" db="EMBL/GenBank/DDBJ databases">
        <authorList>
            <person name="Afonso C.L."/>
            <person name="Miller P.J."/>
            <person name="Scott M.A."/>
            <person name="Spackman E."/>
            <person name="Goraichik I."/>
            <person name="Dimitrov K.M."/>
            <person name="Suarez D.L."/>
            <person name="Swayne D.E."/>
        </authorList>
    </citation>
    <scope>NUCLEOTIDE SEQUENCE [LARGE SCALE GENOMIC DNA]</scope>
    <source>
        <strain evidence="1 2">DSM 26133</strain>
    </source>
</reference>